<dbReference type="Pfam" id="PF13472">
    <property type="entry name" value="Lipase_GDSL_2"/>
    <property type="match status" value="1"/>
</dbReference>
<dbReference type="PANTHER" id="PTHR33546:SF1">
    <property type="entry name" value="LARGE, MULTIFUNCTIONAL SECRETED PROTEIN"/>
    <property type="match status" value="1"/>
</dbReference>
<evidence type="ECO:0000256" key="6">
    <source>
        <dbReference type="ARBA" id="ARBA00023008"/>
    </source>
</evidence>
<keyword evidence="4" id="KW-0249">Electron transport</keyword>
<dbReference type="GO" id="GO:0005507">
    <property type="term" value="F:copper ion binding"/>
    <property type="evidence" value="ECO:0007669"/>
    <property type="project" value="InterPro"/>
</dbReference>
<name>A0A517MTU1_9BACT</name>
<keyword evidence="1" id="KW-0813">Transport</keyword>
<dbReference type="InterPro" id="IPR016024">
    <property type="entry name" value="ARM-type_fold"/>
</dbReference>
<dbReference type="InterPro" id="IPR028871">
    <property type="entry name" value="BlueCu_1_BS"/>
</dbReference>
<dbReference type="PROSITE" id="PS51007">
    <property type="entry name" value="CYTC"/>
    <property type="match status" value="1"/>
</dbReference>
<dbReference type="SUPFAM" id="SSF49503">
    <property type="entry name" value="Cupredoxins"/>
    <property type="match status" value="1"/>
</dbReference>
<evidence type="ECO:0000256" key="5">
    <source>
        <dbReference type="ARBA" id="ARBA00023004"/>
    </source>
</evidence>
<dbReference type="InterPro" id="IPR011989">
    <property type="entry name" value="ARM-like"/>
</dbReference>
<dbReference type="OrthoDB" id="228131at2"/>
<dbReference type="Gene3D" id="2.60.40.420">
    <property type="entry name" value="Cupredoxins - blue copper proteins"/>
    <property type="match status" value="1"/>
</dbReference>
<dbReference type="NCBIfam" id="TIGR02604">
    <property type="entry name" value="Piru_Ver_Nterm"/>
    <property type="match status" value="1"/>
</dbReference>
<dbReference type="InterPro" id="IPR036514">
    <property type="entry name" value="SGNH_hydro_sf"/>
</dbReference>
<accession>A0A517MTU1</accession>
<dbReference type="Gene3D" id="1.10.760.10">
    <property type="entry name" value="Cytochrome c-like domain"/>
    <property type="match status" value="1"/>
</dbReference>
<keyword evidence="6" id="KW-0186">Copper</keyword>
<dbReference type="Gene3D" id="1.25.10.10">
    <property type="entry name" value="Leucine-rich Repeat Variant"/>
    <property type="match status" value="1"/>
</dbReference>
<evidence type="ECO:0000256" key="1">
    <source>
        <dbReference type="ARBA" id="ARBA00022448"/>
    </source>
</evidence>
<dbReference type="InterPro" id="IPR008972">
    <property type="entry name" value="Cupredoxin"/>
</dbReference>
<evidence type="ECO:0000259" key="8">
    <source>
        <dbReference type="PROSITE" id="PS51007"/>
    </source>
</evidence>
<keyword evidence="3 7" id="KW-0479">Metal-binding</keyword>
<evidence type="ECO:0000313" key="10">
    <source>
        <dbReference type="Proteomes" id="UP000319852"/>
    </source>
</evidence>
<dbReference type="InterPro" id="IPR013427">
    <property type="entry name" value="Haem-bd_dom_put"/>
</dbReference>
<dbReference type="KEGG" id="amob:HG15A2_15660"/>
<gene>
    <name evidence="9" type="ORF">HG15A2_15660</name>
</gene>
<dbReference type="NCBIfam" id="TIGR02603">
    <property type="entry name" value="CxxCH_TIGR02603"/>
    <property type="match status" value="1"/>
</dbReference>
<dbReference type="Gene3D" id="3.40.50.1110">
    <property type="entry name" value="SGNH hydrolase"/>
    <property type="match status" value="1"/>
</dbReference>
<evidence type="ECO:0000256" key="4">
    <source>
        <dbReference type="ARBA" id="ARBA00022982"/>
    </source>
</evidence>
<evidence type="ECO:0000256" key="3">
    <source>
        <dbReference type="ARBA" id="ARBA00022723"/>
    </source>
</evidence>
<dbReference type="SUPFAM" id="SSF63829">
    <property type="entry name" value="Calcium-dependent phosphotriesterase"/>
    <property type="match status" value="1"/>
</dbReference>
<reference evidence="9 10" key="1">
    <citation type="submission" date="2019-02" db="EMBL/GenBank/DDBJ databases">
        <title>Deep-cultivation of Planctomycetes and their phenomic and genomic characterization uncovers novel biology.</title>
        <authorList>
            <person name="Wiegand S."/>
            <person name="Jogler M."/>
            <person name="Boedeker C."/>
            <person name="Pinto D."/>
            <person name="Vollmers J."/>
            <person name="Rivas-Marin E."/>
            <person name="Kohn T."/>
            <person name="Peeters S.H."/>
            <person name="Heuer A."/>
            <person name="Rast P."/>
            <person name="Oberbeckmann S."/>
            <person name="Bunk B."/>
            <person name="Jeske O."/>
            <person name="Meyerdierks A."/>
            <person name="Storesund J.E."/>
            <person name="Kallscheuer N."/>
            <person name="Luecker S."/>
            <person name="Lage O.M."/>
            <person name="Pohl T."/>
            <person name="Merkel B.J."/>
            <person name="Hornburger P."/>
            <person name="Mueller R.-W."/>
            <person name="Bruemmer F."/>
            <person name="Labrenz M."/>
            <person name="Spormann A.M."/>
            <person name="Op den Camp H."/>
            <person name="Overmann J."/>
            <person name="Amann R."/>
            <person name="Jetten M.S.M."/>
            <person name="Mascher T."/>
            <person name="Medema M.H."/>
            <person name="Devos D.P."/>
            <person name="Kaster A.-K."/>
            <person name="Ovreas L."/>
            <person name="Rohde M."/>
            <person name="Galperin M.Y."/>
            <person name="Jogler C."/>
        </authorList>
    </citation>
    <scope>NUCLEOTIDE SEQUENCE [LARGE SCALE GENOMIC DNA]</scope>
    <source>
        <strain evidence="9 10">HG15A2</strain>
    </source>
</reference>
<dbReference type="InterPro" id="IPR009056">
    <property type="entry name" value="Cyt_c-like_dom"/>
</dbReference>
<keyword evidence="2 7" id="KW-0349">Heme</keyword>
<evidence type="ECO:0000256" key="7">
    <source>
        <dbReference type="PROSITE-ProRule" id="PRU00433"/>
    </source>
</evidence>
<dbReference type="InterPro" id="IPR036909">
    <property type="entry name" value="Cyt_c-like_dom_sf"/>
</dbReference>
<dbReference type="CDD" id="cd01834">
    <property type="entry name" value="SGNH_hydrolase_like_2"/>
    <property type="match status" value="1"/>
</dbReference>
<dbReference type="InterPro" id="IPR000923">
    <property type="entry name" value="BlueCu_1"/>
</dbReference>
<dbReference type="EMBL" id="CP036263">
    <property type="protein sequence ID" value="QDS98293.1"/>
    <property type="molecule type" value="Genomic_DNA"/>
</dbReference>
<dbReference type="GO" id="GO:0020037">
    <property type="term" value="F:heme binding"/>
    <property type="evidence" value="ECO:0007669"/>
    <property type="project" value="InterPro"/>
</dbReference>
<dbReference type="InterPro" id="IPR055557">
    <property type="entry name" value="DUF7133"/>
</dbReference>
<dbReference type="PROSITE" id="PS00196">
    <property type="entry name" value="COPPER_BLUE"/>
    <property type="match status" value="1"/>
</dbReference>
<dbReference type="Gene3D" id="2.120.10.30">
    <property type="entry name" value="TolB, C-terminal domain"/>
    <property type="match status" value="1"/>
</dbReference>
<keyword evidence="10" id="KW-1185">Reference proteome</keyword>
<dbReference type="Proteomes" id="UP000319852">
    <property type="component" value="Chromosome"/>
</dbReference>
<dbReference type="GO" id="GO:0009055">
    <property type="term" value="F:electron transfer activity"/>
    <property type="evidence" value="ECO:0007669"/>
    <property type="project" value="InterPro"/>
</dbReference>
<evidence type="ECO:0000256" key="2">
    <source>
        <dbReference type="ARBA" id="ARBA00022617"/>
    </source>
</evidence>
<dbReference type="GO" id="GO:0016788">
    <property type="term" value="F:hydrolase activity, acting on ester bonds"/>
    <property type="evidence" value="ECO:0007669"/>
    <property type="project" value="UniProtKB-ARBA"/>
</dbReference>
<dbReference type="SUPFAM" id="SSF52266">
    <property type="entry name" value="SGNH hydrolase"/>
    <property type="match status" value="1"/>
</dbReference>
<feature type="domain" description="Cytochrome c" evidence="8">
    <location>
        <begin position="1423"/>
        <end position="1566"/>
    </location>
</feature>
<organism evidence="9 10">
    <name type="scientific">Adhaeretor mobilis</name>
    <dbReference type="NCBI Taxonomy" id="1930276"/>
    <lineage>
        <taxon>Bacteria</taxon>
        <taxon>Pseudomonadati</taxon>
        <taxon>Planctomycetota</taxon>
        <taxon>Planctomycetia</taxon>
        <taxon>Pirellulales</taxon>
        <taxon>Lacipirellulaceae</taxon>
        <taxon>Adhaeretor</taxon>
    </lineage>
</organism>
<proteinExistence type="predicted"/>
<dbReference type="SUPFAM" id="SSF48371">
    <property type="entry name" value="ARM repeat"/>
    <property type="match status" value="1"/>
</dbReference>
<protein>
    <submittedName>
        <fullName evidence="9">Auracyanin-A</fullName>
    </submittedName>
</protein>
<dbReference type="CDD" id="cd04233">
    <property type="entry name" value="Auracyanin"/>
    <property type="match status" value="1"/>
</dbReference>
<evidence type="ECO:0000313" key="9">
    <source>
        <dbReference type="EMBL" id="QDS98293.1"/>
    </source>
</evidence>
<sequence length="1576" mass="175223">MPFYCSQSSARRRSKAFVDPAELQEMPVPCERTGKSACHRLEQYCQPSVTVVRVKAFLLSNLPLEPGMHRTLQTFAIVLTLLGANLIGSGSATIQAQAANGTAFEFHKGDRIAILGNGMADRMQHDGWMEAHFQMRFPKDELVFRNLGFTGDELTIRGRSAGFGSPEDWLKRTEASVVFAFFGYNESFRDEAGIEAFKKDLTSFIKQTRNPSNDATARRLVLFSPIAYEDLADQLLPAANEMNRRLLAYSNAMAEVAKQNEVPFIDLFHPSLKAYEESPEPLTINGVHLNEQGNHAIAQAAADAMFGEHALDADVQINEIRQAIQEKNHYWFQRYRATDGFSIFGGRKGMGGSQWTPKNEPVMLREMEVLDVMTANRDQQIWAVAQGLSYRVNDSNAPPQIPVATNRPGPLSDGTYPFLGGEEAISEMTLPEGLEVNLFASEEQFPELQNPVQASVDTKGRLWVSAWPSYPHWRPGDEMNDKLLILEDTDHDGRADKCKVFADGLHNPTGFEFYNGGVYVAQVPDIWFFKDTDGDDVADIRQRVIGGIDSADTHHSVNSFVIGPGGGLYFQEGLFHHTQAETPHGPPVRVTNAGVFRYDPVSKAFEAHADHGFANPHGHVFDYWGDDIIHDGTGAVPYFGPTISGRTVYPAKHRRGPTVYRQRTRPCAATAILSSEQFPEKYRDTLLVCNVIGDQGVLQYRLNEEGAGLKAEEIEPLIMSSDPNFRPVDLEVGSDGALYVLDWQNPLIGHLQHNLRDSSRDHRHGRVYRIKASDRELLKSQSIVGESVEALLDLLQERDNSVRYRAKIELSSRPRQEVQQACERWLEELDPSDPDYEHHMLEALWVHQHHHLINESLLRKLLESKDYHVRAAAGHVLRAWREQIADADTLIGKLVQDEHPRVRLAGVLTCSDIDSLQAAEMALVAAKFPTGEFLDFAIKETTQTLEPIWKNALASGEVICADNPAGLAYLLRCTSPEELLELAQPDPYLVGVIKFPETTDRLRLSTLKKLAKLRKQESAQVLIDLVQEADSLGEEIVRTLVALLQDIDKDALASSEDKFLSLAANAKSRIVRQAALAALARIDSSPDRVWQLAGSTSKGMSDLLDSVAQIPEAATRGLFYHRVRSIMLSLNADTHEASLADVAPRAVAAMAHIPGHEPEKLEDLLGLVDANLYRSEAVDALSKVARKHWQPAHSIRMVAATIARATSATATERSSADLQAELKFASRLASQLPDEQRAGAQATLEGFGVAVLHLGTVPHRMIYDESQLAVQAGSAVQLIFTNTDNMPHNFVLIQPGQLEKLGMKVESEASDPAMVANGFVPRGRRVLAASRLLQPGEKQVIEFRAPRSTGVYPYVCTYPGHWRRMFGALYVVNDVSQYAANPKAYAAEHRLKARDALLKNDRPLKNWTFEELKPSLDQLAEGRNFDRGLRLFQRANCITCHDPQQAPGAKDNSRFAPDLTKLDPKLKPSDILQAILQPSNTINEQYQTSEFFMDTGKTIVGFVTEESDEDVTVVIDPLVSCEPIKLAKEEIEERAKSKVSLMPAGLLDRLTEEEILELCAYLVARGDRDAAVYQVE</sequence>
<keyword evidence="5 7" id="KW-0408">Iron</keyword>
<dbReference type="InterPro" id="IPR013428">
    <property type="entry name" value="Membrane-bound_put_N"/>
</dbReference>
<dbReference type="Pfam" id="PF23500">
    <property type="entry name" value="DUF7133"/>
    <property type="match status" value="2"/>
</dbReference>
<dbReference type="Pfam" id="PF00127">
    <property type="entry name" value="Copper-bind"/>
    <property type="match status" value="1"/>
</dbReference>
<dbReference type="PANTHER" id="PTHR33546">
    <property type="entry name" value="LARGE, MULTIFUNCTIONAL SECRETED PROTEIN-RELATED"/>
    <property type="match status" value="1"/>
</dbReference>
<dbReference type="InterPro" id="IPR011042">
    <property type="entry name" value="6-blade_b-propeller_TolB-like"/>
</dbReference>
<dbReference type="SUPFAM" id="SSF46626">
    <property type="entry name" value="Cytochrome c"/>
    <property type="match status" value="1"/>
</dbReference>
<dbReference type="InterPro" id="IPR013830">
    <property type="entry name" value="SGNH_hydro"/>
</dbReference>